<evidence type="ECO:0000256" key="1">
    <source>
        <dbReference type="SAM" id="MobiDB-lite"/>
    </source>
</evidence>
<evidence type="ECO:0000313" key="5">
    <source>
        <dbReference type="Proteomes" id="UP000838412"/>
    </source>
</evidence>
<organism evidence="4 5">
    <name type="scientific">Branchiostoma lanceolatum</name>
    <name type="common">Common lancelet</name>
    <name type="synonym">Amphioxus lanceolatum</name>
    <dbReference type="NCBI Taxonomy" id="7740"/>
    <lineage>
        <taxon>Eukaryota</taxon>
        <taxon>Metazoa</taxon>
        <taxon>Chordata</taxon>
        <taxon>Cephalochordata</taxon>
        <taxon>Leptocardii</taxon>
        <taxon>Amphioxiformes</taxon>
        <taxon>Branchiostomatidae</taxon>
        <taxon>Branchiostoma</taxon>
    </lineage>
</organism>
<accession>A0A8J9VVV4</accession>
<dbReference type="CDD" id="cd00053">
    <property type="entry name" value="EGF"/>
    <property type="match status" value="1"/>
</dbReference>
<proteinExistence type="predicted"/>
<keyword evidence="2" id="KW-0812">Transmembrane</keyword>
<feature type="compositionally biased region" description="Low complexity" evidence="1">
    <location>
        <begin position="279"/>
        <end position="290"/>
    </location>
</feature>
<gene>
    <name evidence="4" type="primary">Hypp648</name>
    <name evidence="4" type="ORF">BLAG_LOCUS2049</name>
</gene>
<dbReference type="PROSITE" id="PS01186">
    <property type="entry name" value="EGF_2"/>
    <property type="match status" value="1"/>
</dbReference>
<feature type="compositionally biased region" description="Basic and acidic residues" evidence="1">
    <location>
        <begin position="336"/>
        <end position="351"/>
    </location>
</feature>
<evidence type="ECO:0000313" key="4">
    <source>
        <dbReference type="EMBL" id="CAH1233207.1"/>
    </source>
</evidence>
<keyword evidence="2" id="KW-0472">Membrane</keyword>
<protein>
    <submittedName>
        <fullName evidence="4">Hypp648 protein</fullName>
    </submittedName>
</protein>
<feature type="domain" description="EGF-like" evidence="3">
    <location>
        <begin position="116"/>
        <end position="129"/>
    </location>
</feature>
<reference evidence="4" key="1">
    <citation type="submission" date="2022-01" db="EMBL/GenBank/DDBJ databases">
        <authorList>
            <person name="Braso-Vives M."/>
        </authorList>
    </citation>
    <scope>NUCLEOTIDE SEQUENCE</scope>
</reference>
<feature type="compositionally biased region" description="Polar residues" evidence="1">
    <location>
        <begin position="359"/>
        <end position="371"/>
    </location>
</feature>
<dbReference type="Gene3D" id="2.10.25.10">
    <property type="entry name" value="Laminin"/>
    <property type="match status" value="1"/>
</dbReference>
<feature type="region of interest" description="Disordered" evidence="1">
    <location>
        <begin position="254"/>
        <end position="379"/>
    </location>
</feature>
<feature type="transmembrane region" description="Helical" evidence="2">
    <location>
        <begin position="167"/>
        <end position="194"/>
    </location>
</feature>
<keyword evidence="2" id="KW-1133">Transmembrane helix</keyword>
<dbReference type="Pfam" id="PF00008">
    <property type="entry name" value="EGF"/>
    <property type="match status" value="1"/>
</dbReference>
<evidence type="ECO:0000259" key="3">
    <source>
        <dbReference type="PROSITE" id="PS01186"/>
    </source>
</evidence>
<evidence type="ECO:0000256" key="2">
    <source>
        <dbReference type="SAM" id="Phobius"/>
    </source>
</evidence>
<name>A0A8J9VVV4_BRALA</name>
<dbReference type="Proteomes" id="UP000838412">
    <property type="component" value="Chromosome 1"/>
</dbReference>
<sequence>MFMNIFFYLTAVQVTPLFQFEPLFIRCEVVGFEPGSTISILDVIYNKTVDSPVEKRTYDLVHNAIVGDQLLISGDSVDVLYITNDQGTSYVPVAFCHNNTCQDHATCLLLGNSTTCVCQDGFVENGTACLPACDEGYVCRDGSACQLSEGLPTCTPVPDPGLDDRTMWLLIAVGSSLGALLLLLCCITICRAVYIKRRRKQRWNRYVVEDGRSSLGFSWRRKGARRPTFGGPDLDLAWDDLHFGFTPPYLPGGSAASPVGSTSRYPTRLPRFLPDTPLSSSSSSGKSVSRFGGGLFTQVPSLGPRASLSGGDGLEDQPSPTRQPAYLPDGEPVDDAWDRDYGRPRLTDYRPRIPRLRPMSQQQRTPEQQPESPYIGSRRLGGDVYLQSLGSAPCPFVLPRYLPRAPQTLPAEDETYPTAERGGGLYTETFGLERSFKIKRPAMSYAPYGVYRVIPESTL</sequence>
<dbReference type="AlphaFoldDB" id="A0A8J9VVV4"/>
<dbReference type="EMBL" id="OV696686">
    <property type="protein sequence ID" value="CAH1233207.1"/>
    <property type="molecule type" value="Genomic_DNA"/>
</dbReference>
<dbReference type="InterPro" id="IPR000742">
    <property type="entry name" value="EGF"/>
</dbReference>
<keyword evidence="5" id="KW-1185">Reference proteome</keyword>
<dbReference type="OrthoDB" id="10038708at2759"/>